<feature type="region of interest" description="Disordered" evidence="1">
    <location>
        <begin position="259"/>
        <end position="324"/>
    </location>
</feature>
<accession>A0A251T2L9</accession>
<dbReference type="Pfam" id="PF00855">
    <property type="entry name" value="PWWP"/>
    <property type="match status" value="1"/>
</dbReference>
<name>A0A251T2L9_HELAN</name>
<keyword evidence="4" id="KW-1185">Reference proteome</keyword>
<feature type="region of interest" description="Disordered" evidence="1">
    <location>
        <begin position="349"/>
        <end position="371"/>
    </location>
</feature>
<protein>
    <submittedName>
        <fullName evidence="3">Putative PWWP domain-containing protein</fullName>
    </submittedName>
</protein>
<evidence type="ECO:0000313" key="3">
    <source>
        <dbReference type="EMBL" id="OTG05144.1"/>
    </source>
</evidence>
<feature type="region of interest" description="Disordered" evidence="1">
    <location>
        <begin position="543"/>
        <end position="564"/>
    </location>
</feature>
<dbReference type="AlphaFoldDB" id="A0A251T2L9"/>
<evidence type="ECO:0000313" key="4">
    <source>
        <dbReference type="Proteomes" id="UP000215914"/>
    </source>
</evidence>
<feature type="region of interest" description="Disordered" evidence="1">
    <location>
        <begin position="172"/>
        <end position="205"/>
    </location>
</feature>
<feature type="compositionally biased region" description="Polar residues" evidence="1">
    <location>
        <begin position="276"/>
        <end position="300"/>
    </location>
</feature>
<dbReference type="SMART" id="SM00293">
    <property type="entry name" value="PWWP"/>
    <property type="match status" value="1"/>
</dbReference>
<dbReference type="SUPFAM" id="SSF63748">
    <property type="entry name" value="Tudor/PWWP/MBT"/>
    <property type="match status" value="1"/>
</dbReference>
<feature type="domain" description="PWWP" evidence="2">
    <location>
        <begin position="646"/>
        <end position="707"/>
    </location>
</feature>
<gene>
    <name evidence="3" type="ORF">HannXRQ_Chr12g0370331</name>
</gene>
<dbReference type="FunCoup" id="A0A251T2L9">
    <property type="interactions" value="1512"/>
</dbReference>
<evidence type="ECO:0000259" key="2">
    <source>
        <dbReference type="PROSITE" id="PS50812"/>
    </source>
</evidence>
<dbReference type="CDD" id="cd05162">
    <property type="entry name" value="PWWP"/>
    <property type="match status" value="1"/>
</dbReference>
<dbReference type="InParanoid" id="A0A251T2L9"/>
<dbReference type="InterPro" id="IPR000313">
    <property type="entry name" value="PWWP_dom"/>
</dbReference>
<evidence type="ECO:0000256" key="1">
    <source>
        <dbReference type="SAM" id="MobiDB-lite"/>
    </source>
</evidence>
<feature type="compositionally biased region" description="Basic and acidic residues" evidence="1">
    <location>
        <begin position="189"/>
        <end position="200"/>
    </location>
</feature>
<dbReference type="PROSITE" id="PS50812">
    <property type="entry name" value="PWWP"/>
    <property type="match status" value="1"/>
</dbReference>
<organism evidence="3 4">
    <name type="scientific">Helianthus annuus</name>
    <name type="common">Common sunflower</name>
    <dbReference type="NCBI Taxonomy" id="4232"/>
    <lineage>
        <taxon>Eukaryota</taxon>
        <taxon>Viridiplantae</taxon>
        <taxon>Streptophyta</taxon>
        <taxon>Embryophyta</taxon>
        <taxon>Tracheophyta</taxon>
        <taxon>Spermatophyta</taxon>
        <taxon>Magnoliopsida</taxon>
        <taxon>eudicotyledons</taxon>
        <taxon>Gunneridae</taxon>
        <taxon>Pentapetalae</taxon>
        <taxon>asterids</taxon>
        <taxon>campanulids</taxon>
        <taxon>Asterales</taxon>
        <taxon>Asteraceae</taxon>
        <taxon>Asteroideae</taxon>
        <taxon>Heliantheae alliance</taxon>
        <taxon>Heliantheae</taxon>
        <taxon>Helianthus</taxon>
    </lineage>
</organism>
<dbReference type="STRING" id="4232.A0A251T2L9"/>
<dbReference type="PANTHER" id="PTHR42851">
    <property type="entry name" value="ALDOLASE-RELATED"/>
    <property type="match status" value="1"/>
</dbReference>
<dbReference type="Proteomes" id="UP000215914">
    <property type="component" value="Chromosome 12"/>
</dbReference>
<dbReference type="PANTHER" id="PTHR42851:SF4">
    <property type="entry name" value="PWWP DOMAIN-CONTAINING PROTEIN"/>
    <property type="match status" value="1"/>
</dbReference>
<proteinExistence type="predicted"/>
<sequence length="1038" mass="114273">MKEQTDDLLLSVKESTVTVDSTSTDVKIDDTMVDVVTADVKEDLDRETVTRDQVMEDVAVVKEVSDDRVESIVGNSEKVEVVVSEESVEVVKEVIESDCDDKKSGIGSVVGGSKTVMEVVAVVKEKVEVVVTEEVVNEVVRENVATVNGSDGDDQKSGNGTERLGSEVIQENVDCDDQKPGNGPVVGDSKMDSEPLSREPEDVEVSESVVVAVADGDDVDNKNGLVVVVEEGLVGKDKAEDDVNNQSSLAEVVDGGMGEDNVHVRTTNTENEDGVEQTNKESFQSTVEATTDGAQKSGNGDSKLAIETHDSTKVPESEDSKMDVENAAEDFDKKAEVDQMSKEENIQSIEVGTDNVSKSKDSKMDDEPQVTEEEIAVKDKTEDLEKGSVQEVADGDHVMDEMTVKDDALSSSKISHAVTLASLGLEDVDVVVVDEGSEEKHEAQDSVSVELSLVCPDNQSLSTEVVNAGTCEVDQKVEVDSTSKDDATIVNDEGAVCSKADEVTTAHTELDSHVQVSTDGGILIENQSMKENDVTDKIQENQDSTVGVPSTGEPQTYGTHGVLPTNTEFSYEEAQMDRGEDAGMDIDEVLGWKDELPSVHEGEQSMDPTNIPNVEKQETELFEHNHVSLKQSHYFHPPEHEGEFSVSDLVWGKVRSHPWWPGQIFDPSVASEDAMKYHKKDCFLVAYFGDRTFGWNDSTALKPFREYFSQIERDMHSEDFDKAVHCALVEVSRRVELGLTCSCIPPDIYENIKCQIVENSGIKQESSRIQSLDKSASVNSFEPDKLVDYVRLLATVPHGESDKMELTMAKAQLSSYGRFKGHRQLAEFQLCGDLLEAEQIINETYSEDGSKKRKAVDSISDGLEKRPTLHAETVAAQDPMKAHSFVNPNIGGHHVVVYEHEKPPVKPARRSNKKRFFSSNHEIEANEQSELIKRRQHNLATEVLMKFAEGSYFPSEIQLNKMFRRFGPLMESETEVDRQSGWARVVFKKCSDAEIAHSSAGTFNIFGSVSVHYELNYTPLISYKPLPLPLTEDPPHAS</sequence>
<dbReference type="EMBL" id="CM007901">
    <property type="protein sequence ID" value="OTG05144.1"/>
    <property type="molecule type" value="Genomic_DNA"/>
</dbReference>
<feature type="compositionally biased region" description="Basic and acidic residues" evidence="1">
    <location>
        <begin position="357"/>
        <end position="366"/>
    </location>
</feature>
<dbReference type="InterPro" id="IPR053063">
    <property type="entry name" value="PWWP_domain_containing_PDP"/>
</dbReference>
<reference evidence="4" key="1">
    <citation type="journal article" date="2017" name="Nature">
        <title>The sunflower genome provides insights into oil metabolism, flowering and Asterid evolution.</title>
        <authorList>
            <person name="Badouin H."/>
            <person name="Gouzy J."/>
            <person name="Grassa C.J."/>
            <person name="Murat F."/>
            <person name="Staton S.E."/>
            <person name="Cottret L."/>
            <person name="Lelandais-Briere C."/>
            <person name="Owens G.L."/>
            <person name="Carrere S."/>
            <person name="Mayjonade B."/>
            <person name="Legrand L."/>
            <person name="Gill N."/>
            <person name="Kane N.C."/>
            <person name="Bowers J.E."/>
            <person name="Hubner S."/>
            <person name="Bellec A."/>
            <person name="Berard A."/>
            <person name="Berges H."/>
            <person name="Blanchet N."/>
            <person name="Boniface M.C."/>
            <person name="Brunel D."/>
            <person name="Catrice O."/>
            <person name="Chaidir N."/>
            <person name="Claudel C."/>
            <person name="Donnadieu C."/>
            <person name="Faraut T."/>
            <person name="Fievet G."/>
            <person name="Helmstetter N."/>
            <person name="King M."/>
            <person name="Knapp S.J."/>
            <person name="Lai Z."/>
            <person name="Le Paslier M.C."/>
            <person name="Lippi Y."/>
            <person name="Lorenzon L."/>
            <person name="Mandel J.R."/>
            <person name="Marage G."/>
            <person name="Marchand G."/>
            <person name="Marquand E."/>
            <person name="Bret-Mestries E."/>
            <person name="Morien E."/>
            <person name="Nambeesan S."/>
            <person name="Nguyen T."/>
            <person name="Pegot-Espagnet P."/>
            <person name="Pouilly N."/>
            <person name="Raftis F."/>
            <person name="Sallet E."/>
            <person name="Schiex T."/>
            <person name="Thomas J."/>
            <person name="Vandecasteele C."/>
            <person name="Vares D."/>
            <person name="Vear F."/>
            <person name="Vautrin S."/>
            <person name="Crespi M."/>
            <person name="Mangin B."/>
            <person name="Burke J.M."/>
            <person name="Salse J."/>
            <person name="Munos S."/>
            <person name="Vincourt P."/>
            <person name="Rieseberg L.H."/>
            <person name="Langlade N.B."/>
        </authorList>
    </citation>
    <scope>NUCLEOTIDE SEQUENCE [LARGE SCALE GENOMIC DNA]</scope>
    <source>
        <strain evidence="4">cv. SF193</strain>
    </source>
</reference>
<dbReference type="Gene3D" id="2.30.30.140">
    <property type="match status" value="1"/>
</dbReference>
<feature type="compositionally biased region" description="Basic and acidic residues" evidence="1">
    <location>
        <begin position="304"/>
        <end position="324"/>
    </location>
</feature>